<reference evidence="1 2" key="1">
    <citation type="submission" date="2024-05" db="EMBL/GenBank/DDBJ databases">
        <title>Genome sequence of Ponticoccus litoralis KCCM 90028.</title>
        <authorList>
            <person name="Kim J.M."/>
            <person name="Lee J.K."/>
            <person name="Choi B.J."/>
            <person name="Bayburt H."/>
            <person name="Baek J.H."/>
            <person name="Jeon C.O."/>
        </authorList>
    </citation>
    <scope>NUCLEOTIDE SEQUENCE [LARGE SCALE GENOMIC DNA]</scope>
    <source>
        <strain evidence="1 2">KCCM 90028</strain>
    </source>
</reference>
<dbReference type="RefSeq" id="WP_347167761.1">
    <property type="nucleotide sequence ID" value="NZ_JBDNCH010000002.1"/>
</dbReference>
<evidence type="ECO:0000313" key="2">
    <source>
        <dbReference type="Proteomes" id="UP001428774"/>
    </source>
</evidence>
<evidence type="ECO:0000313" key="1">
    <source>
        <dbReference type="EMBL" id="MEN9062834.1"/>
    </source>
</evidence>
<accession>A0AAW9SFI8</accession>
<dbReference type="EMBL" id="JBDNCH010000002">
    <property type="protein sequence ID" value="MEN9062834.1"/>
    <property type="molecule type" value="Genomic_DNA"/>
</dbReference>
<name>A0AAW9SFI8_9RHOB</name>
<dbReference type="Proteomes" id="UP001428774">
    <property type="component" value="Unassembled WGS sequence"/>
</dbReference>
<organism evidence="1 2">
    <name type="scientific">Ponticoccus litoralis</name>
    <dbReference type="NCBI Taxonomy" id="422297"/>
    <lineage>
        <taxon>Bacteria</taxon>
        <taxon>Pseudomonadati</taxon>
        <taxon>Pseudomonadota</taxon>
        <taxon>Alphaproteobacteria</taxon>
        <taxon>Rhodobacterales</taxon>
        <taxon>Roseobacteraceae</taxon>
        <taxon>Ponticoccus</taxon>
    </lineage>
</organism>
<sequence length="113" mass="12602">MAQGLEIRRADGTVQISTEEGLTTFRYLSSHVFDEYLDGSESGVYFDEAVGTIEIVYHAERTGHPDFAHHYAPNVLDVPTVNFNEGTLTYTKPTSNNNTGVDQVLTVNLYHFS</sequence>
<gene>
    <name evidence="1" type="ORF">ABFB10_19490</name>
</gene>
<keyword evidence="2" id="KW-1185">Reference proteome</keyword>
<comment type="caution">
    <text evidence="1">The sequence shown here is derived from an EMBL/GenBank/DDBJ whole genome shotgun (WGS) entry which is preliminary data.</text>
</comment>
<proteinExistence type="predicted"/>
<protein>
    <submittedName>
        <fullName evidence="1">Uncharacterized protein</fullName>
    </submittedName>
</protein>
<dbReference type="AlphaFoldDB" id="A0AAW9SFI8"/>